<protein>
    <submittedName>
        <fullName evidence="8">O-antigen ligase family protein</fullName>
    </submittedName>
</protein>
<feature type="transmembrane region" description="Helical" evidence="6">
    <location>
        <begin position="271"/>
        <end position="295"/>
    </location>
</feature>
<dbReference type="InterPro" id="IPR007016">
    <property type="entry name" value="O-antigen_ligase-rel_domated"/>
</dbReference>
<proteinExistence type="predicted"/>
<evidence type="ECO:0000259" key="7">
    <source>
        <dbReference type="Pfam" id="PF04932"/>
    </source>
</evidence>
<feature type="transmembrane region" description="Helical" evidence="6">
    <location>
        <begin position="481"/>
        <end position="503"/>
    </location>
</feature>
<evidence type="ECO:0000256" key="6">
    <source>
        <dbReference type="SAM" id="Phobius"/>
    </source>
</evidence>
<dbReference type="PANTHER" id="PTHR37422:SF13">
    <property type="entry name" value="LIPOPOLYSACCHARIDE BIOSYNTHESIS PROTEIN PA4999-RELATED"/>
    <property type="match status" value="1"/>
</dbReference>
<evidence type="ECO:0000313" key="8">
    <source>
        <dbReference type="EMBL" id="MDQ8194458.1"/>
    </source>
</evidence>
<accession>A0ABU1AI52</accession>
<sequence>MNSSSGKHRRRSSRRSRSLAAAGHARRPVQSDNWGASESFAPPPSASRGTIRLRMPPGEPPIYRVFLAAFCAVALLILFGSGQHAAAWGLALLFPGVALVLKPPKTGLGKFGDYACVALLGCFLLAFVPVFYWSIPEWRVQAVDTLGIQLPAVLSVQPWISFESWLLALAGFGWLYAALQWPVNVAGRRRLYFGWCVILCVLAGFLFWGNMVGARYPGAAEADAFSFSPNQKQTMTLLVMGGVSSFAYAMSGLRSRQLLPLMGLPATSLCLAALIASASQVGVVLYFGGIVLWFLASLRTRHLPRSFKIAFPLVVLGCMCVLMSNERTLERIGQFFEVESTQQFRWELYSDVVEMVRAAPVSGFGLGTFAAVFPQYRAASAQPEMQLQPENDLLWLAAEGGLLAVFLWVLFLCAFAWRCRGIRAGASASYRLLALIVVVLFLVDSWMNVSGHRAATVYLAILFAALALPGRGRPACCVPVIFWRGAGVLLILFGCMWLCAGVLNAPWHSSVRIERYASELQAAKSAGDFERAQAITSDWLNLRPLDWSAYSQRAQLTLAQTQDPVAAELDFQRARFVEPVLGVVSFVEADAWLPTQPARVVAAWHETLQREMPDMDRVYHRMLQLAAASPELQSRLGRMSTASPHYRALFLCSLSGEAFTREIQQDLAQDPALAAFSREQRTEVVRHWIESGDQKSAAAFVASYAGSLKNAWWLRSLLFKGRADFDAAVLEIRNNVIAPDLDTVDLDETARARLVREFAVAPEDVIKGTTLYSSYLEMEAYERALSVVDRLLLTYDSRIELYYWRAECLYQLQDYIESWYTFETYLESLWGPAGLGQAERPGLSL</sequence>
<name>A0ABU1AI52_9BACT</name>
<dbReference type="Pfam" id="PF04932">
    <property type="entry name" value="Wzy_C"/>
    <property type="match status" value="1"/>
</dbReference>
<dbReference type="Proteomes" id="UP001243717">
    <property type="component" value="Unassembled WGS sequence"/>
</dbReference>
<dbReference type="PANTHER" id="PTHR37422">
    <property type="entry name" value="TEICHURONIC ACID BIOSYNTHESIS PROTEIN TUAE"/>
    <property type="match status" value="1"/>
</dbReference>
<feature type="transmembrane region" description="Helical" evidence="6">
    <location>
        <begin position="159"/>
        <end position="179"/>
    </location>
</feature>
<feature type="transmembrane region" description="Helical" evidence="6">
    <location>
        <begin position="393"/>
        <end position="417"/>
    </location>
</feature>
<feature type="transmembrane region" description="Helical" evidence="6">
    <location>
        <begin position="429"/>
        <end position="447"/>
    </location>
</feature>
<feature type="transmembrane region" description="Helical" evidence="6">
    <location>
        <begin position="453"/>
        <end position="469"/>
    </location>
</feature>
<feature type="transmembrane region" description="Helical" evidence="6">
    <location>
        <begin position="355"/>
        <end position="373"/>
    </location>
</feature>
<dbReference type="EMBL" id="JARXIC010000011">
    <property type="protein sequence ID" value="MDQ8194458.1"/>
    <property type="molecule type" value="Genomic_DNA"/>
</dbReference>
<dbReference type="GO" id="GO:0016874">
    <property type="term" value="F:ligase activity"/>
    <property type="evidence" value="ECO:0007669"/>
    <property type="project" value="UniProtKB-KW"/>
</dbReference>
<dbReference type="InterPro" id="IPR011990">
    <property type="entry name" value="TPR-like_helical_dom_sf"/>
</dbReference>
<dbReference type="SUPFAM" id="SSF48452">
    <property type="entry name" value="TPR-like"/>
    <property type="match status" value="1"/>
</dbReference>
<gene>
    <name evidence="8" type="ORF">QEH59_08470</name>
</gene>
<feature type="transmembrane region" description="Helical" evidence="6">
    <location>
        <begin position="62"/>
        <end position="79"/>
    </location>
</feature>
<feature type="transmembrane region" description="Helical" evidence="6">
    <location>
        <begin position="85"/>
        <end position="102"/>
    </location>
</feature>
<reference evidence="8 9" key="1">
    <citation type="submission" date="2023-04" db="EMBL/GenBank/DDBJ databases">
        <title>A novel bacteria isolated from coastal sediment.</title>
        <authorList>
            <person name="Liu X.-J."/>
            <person name="Du Z.-J."/>
        </authorList>
    </citation>
    <scope>NUCLEOTIDE SEQUENCE [LARGE SCALE GENOMIC DNA]</scope>
    <source>
        <strain evidence="8 9">SDUM461004</strain>
    </source>
</reference>
<evidence type="ECO:0000256" key="5">
    <source>
        <dbReference type="SAM" id="MobiDB-lite"/>
    </source>
</evidence>
<feature type="transmembrane region" description="Helical" evidence="6">
    <location>
        <begin position="114"/>
        <end position="135"/>
    </location>
</feature>
<evidence type="ECO:0000256" key="2">
    <source>
        <dbReference type="ARBA" id="ARBA00022692"/>
    </source>
</evidence>
<keyword evidence="2 6" id="KW-0812">Transmembrane</keyword>
<dbReference type="InterPro" id="IPR051533">
    <property type="entry name" value="WaaL-like"/>
</dbReference>
<dbReference type="RefSeq" id="WP_308984933.1">
    <property type="nucleotide sequence ID" value="NZ_JARXIC010000011.1"/>
</dbReference>
<evidence type="ECO:0000313" key="9">
    <source>
        <dbReference type="Proteomes" id="UP001243717"/>
    </source>
</evidence>
<dbReference type="Gene3D" id="1.25.40.10">
    <property type="entry name" value="Tetratricopeptide repeat domain"/>
    <property type="match status" value="1"/>
</dbReference>
<feature type="compositionally biased region" description="Basic residues" evidence="5">
    <location>
        <begin position="1"/>
        <end position="17"/>
    </location>
</feature>
<keyword evidence="8" id="KW-0436">Ligase</keyword>
<feature type="transmembrane region" description="Helical" evidence="6">
    <location>
        <begin position="233"/>
        <end position="250"/>
    </location>
</feature>
<organism evidence="8 9">
    <name type="scientific">Thalassobacterium sedimentorum</name>
    <dbReference type="NCBI Taxonomy" id="3041258"/>
    <lineage>
        <taxon>Bacteria</taxon>
        <taxon>Pseudomonadati</taxon>
        <taxon>Verrucomicrobiota</taxon>
        <taxon>Opitutia</taxon>
        <taxon>Puniceicoccales</taxon>
        <taxon>Coraliomargaritaceae</taxon>
        <taxon>Thalassobacterium</taxon>
    </lineage>
</organism>
<feature type="region of interest" description="Disordered" evidence="5">
    <location>
        <begin position="1"/>
        <end position="50"/>
    </location>
</feature>
<keyword evidence="3 6" id="KW-1133">Transmembrane helix</keyword>
<evidence type="ECO:0000256" key="1">
    <source>
        <dbReference type="ARBA" id="ARBA00004141"/>
    </source>
</evidence>
<feature type="domain" description="O-antigen ligase-related" evidence="7">
    <location>
        <begin position="267"/>
        <end position="409"/>
    </location>
</feature>
<evidence type="ECO:0000256" key="3">
    <source>
        <dbReference type="ARBA" id="ARBA00022989"/>
    </source>
</evidence>
<feature type="transmembrane region" description="Helical" evidence="6">
    <location>
        <begin position="191"/>
        <end position="213"/>
    </location>
</feature>
<comment type="subcellular location">
    <subcellularLocation>
        <location evidence="1">Membrane</location>
        <topology evidence="1">Multi-pass membrane protein</topology>
    </subcellularLocation>
</comment>
<evidence type="ECO:0000256" key="4">
    <source>
        <dbReference type="ARBA" id="ARBA00023136"/>
    </source>
</evidence>
<keyword evidence="9" id="KW-1185">Reference proteome</keyword>
<comment type="caution">
    <text evidence="8">The sequence shown here is derived from an EMBL/GenBank/DDBJ whole genome shotgun (WGS) entry which is preliminary data.</text>
</comment>
<keyword evidence="4 6" id="KW-0472">Membrane</keyword>